<gene>
    <name evidence="2" type="ORF">GA0061100_106254</name>
</gene>
<proteinExistence type="predicted"/>
<protein>
    <submittedName>
        <fullName evidence="2">Predicted transglutaminase-like cysteine proteinase</fullName>
    </submittedName>
</protein>
<evidence type="ECO:0000313" key="2">
    <source>
        <dbReference type="EMBL" id="SCB27859.1"/>
    </source>
</evidence>
<dbReference type="OrthoDB" id="5401788at2"/>
<evidence type="ECO:0000313" key="3">
    <source>
        <dbReference type="Proteomes" id="UP000186228"/>
    </source>
</evidence>
<sequence>MERKNKKNILAALAAASFAFGLSSPTISMAATGDTVRPVIKLLQDPLVDTAIDLFAPTIGNAAKAISGVDLAALNQSFTVAPGGLPHNDLTASEPVRPAKPSNAPLGDSVFGTVAIPFKHLAALNNFAGPLAEIRSGKSLDCGANGCNAAATAIANAEAKIADASIRDKINTINFTVNHAIRYASDMQTYHVADYWAKPSEALSHQQGDCEDYAILKMAALYKAGVDLDHMTLVVLFDQQRHFYHAVLSVSVNGNNLILDNMRDEVLSDKRIAEYLPLYSIVAGRGYLHGSRDPRAQAVAAAVPLAKVIPGEGEVH</sequence>
<accession>A0A1C3VJG3</accession>
<dbReference type="InterPro" id="IPR038765">
    <property type="entry name" value="Papain-like_cys_pep_sf"/>
</dbReference>
<reference evidence="3" key="1">
    <citation type="submission" date="2016-08" db="EMBL/GenBank/DDBJ databases">
        <authorList>
            <person name="Varghese N."/>
            <person name="Submissions Spin"/>
        </authorList>
    </citation>
    <scope>NUCLEOTIDE SEQUENCE [LARGE SCALE GENOMIC DNA]</scope>
    <source>
        <strain evidence="3">CCBAU 57015</strain>
    </source>
</reference>
<dbReference type="SUPFAM" id="SSF54001">
    <property type="entry name" value="Cysteine proteinases"/>
    <property type="match status" value="1"/>
</dbReference>
<dbReference type="InterPro" id="IPR010319">
    <property type="entry name" value="Transglutaminase-like_Cys_pept"/>
</dbReference>
<name>A0A1C3VJG3_9HYPH</name>
<dbReference type="RefSeq" id="WP_075854573.1">
    <property type="nucleotide sequence ID" value="NZ_FMAC01000006.1"/>
</dbReference>
<evidence type="ECO:0000256" key="1">
    <source>
        <dbReference type="SAM" id="SignalP"/>
    </source>
</evidence>
<keyword evidence="1" id="KW-0732">Signal</keyword>
<dbReference type="Pfam" id="PF06035">
    <property type="entry name" value="Peptidase_C93"/>
    <property type="match status" value="1"/>
</dbReference>
<dbReference type="EMBL" id="FMAC01000006">
    <property type="protein sequence ID" value="SCB27859.1"/>
    <property type="molecule type" value="Genomic_DNA"/>
</dbReference>
<keyword evidence="3" id="KW-1185">Reference proteome</keyword>
<feature type="signal peptide" evidence="1">
    <location>
        <begin position="1"/>
        <end position="30"/>
    </location>
</feature>
<dbReference type="STRING" id="52131.GA0061100_106254"/>
<dbReference type="AlphaFoldDB" id="A0A1C3VJG3"/>
<organism evidence="2 3">
    <name type="scientific">Rhizobium hainanense</name>
    <dbReference type="NCBI Taxonomy" id="52131"/>
    <lineage>
        <taxon>Bacteria</taxon>
        <taxon>Pseudomonadati</taxon>
        <taxon>Pseudomonadota</taxon>
        <taxon>Alphaproteobacteria</taxon>
        <taxon>Hyphomicrobiales</taxon>
        <taxon>Rhizobiaceae</taxon>
        <taxon>Rhizobium/Agrobacterium group</taxon>
        <taxon>Rhizobium</taxon>
    </lineage>
</organism>
<feature type="chain" id="PRO_5008684360" evidence="1">
    <location>
        <begin position="31"/>
        <end position="316"/>
    </location>
</feature>
<dbReference type="PANTHER" id="PTHR39327:SF1">
    <property type="entry name" value="BLR5470 PROTEIN"/>
    <property type="match status" value="1"/>
</dbReference>
<dbReference type="Proteomes" id="UP000186228">
    <property type="component" value="Unassembled WGS sequence"/>
</dbReference>
<dbReference type="Gene3D" id="3.10.620.30">
    <property type="match status" value="1"/>
</dbReference>
<dbReference type="PANTHER" id="PTHR39327">
    <property type="match status" value="1"/>
</dbReference>